<accession>F5YDJ0</accession>
<dbReference type="OrthoDB" id="367580at2"/>
<dbReference type="eggNOG" id="ENOG50347Q1">
    <property type="taxonomic scope" value="Bacteria"/>
</dbReference>
<reference evidence="2" key="1">
    <citation type="submission" date="2009-12" db="EMBL/GenBank/DDBJ databases">
        <title>Complete sequence of Treponema azotonutricium strain ZAS-9.</title>
        <authorList>
            <person name="Tetu S.G."/>
            <person name="Matson E."/>
            <person name="Ren Q."/>
            <person name="Seshadri R."/>
            <person name="Elbourne L."/>
            <person name="Hassan K.A."/>
            <person name="Durkin A."/>
            <person name="Radune D."/>
            <person name="Mohamoud Y."/>
            <person name="Shay R."/>
            <person name="Jin S."/>
            <person name="Zhang X."/>
            <person name="Lucey K."/>
            <person name="Ballor N.R."/>
            <person name="Ottesen E."/>
            <person name="Rosenthal R."/>
            <person name="Allen A."/>
            <person name="Leadbetter J.R."/>
            <person name="Paulsen I.T."/>
        </authorList>
    </citation>
    <scope>NUCLEOTIDE SEQUENCE [LARGE SCALE GENOMIC DNA]</scope>
    <source>
        <strain evidence="2">ATCC BAA-888 / DSM 13862 / ZAS-9</strain>
    </source>
</reference>
<dbReference type="KEGG" id="taz:TREAZ_0336"/>
<dbReference type="AlphaFoldDB" id="F5YDJ0"/>
<dbReference type="InParanoid" id="F5YDJ0"/>
<dbReference type="Proteomes" id="UP000009222">
    <property type="component" value="Chromosome"/>
</dbReference>
<keyword evidence="2" id="KW-1185">Reference proteome</keyword>
<name>F5YDJ0_LEAAZ</name>
<proteinExistence type="predicted"/>
<dbReference type="EMBL" id="CP001841">
    <property type="protein sequence ID" value="AEF82346.1"/>
    <property type="molecule type" value="Genomic_DNA"/>
</dbReference>
<protein>
    <submittedName>
        <fullName evidence="1">Uncharacterized protein</fullName>
    </submittedName>
</protein>
<reference evidence="1 2" key="2">
    <citation type="journal article" date="2011" name="ISME J.">
        <title>RNA-seq reveals cooperative metabolic interactions between two termite-gut spirochete species in co-culture.</title>
        <authorList>
            <person name="Rosenthal A.Z."/>
            <person name="Matson E.G."/>
            <person name="Eldar A."/>
            <person name="Leadbetter J.R."/>
        </authorList>
    </citation>
    <scope>NUCLEOTIDE SEQUENCE [LARGE SCALE GENOMIC DNA]</scope>
    <source>
        <strain evidence="2">ATCC BAA-888 / DSM 13862 / ZAS-9</strain>
    </source>
</reference>
<sequence length="280" mass="30349">MNIFINGSPADITLETEKTVGDILLGLEAWLTGTGNRLSGLSIDGKEIGVKALDDFFSREISDIKNLDIRISTWPALAAQALNDLRGICAYWENAGFEDRKALVSDWEKSAACVFLAAEISDMAGFASRAFKGEGLAPSQLSILAEERIRELSDPGAEIENAANAVQGIASRLEDLPLDIQTGKDGRAAETMQLFTRLGEKLFRLLFALKSRGLSIEGFTVDGSPVKSFMDDFSAALKELTAAYENRDSVLVGDLAEYELAPRLIKFFEALKEGASLTVS</sequence>
<dbReference type="STRING" id="545695.TREAZ_0336"/>
<dbReference type="HOGENOM" id="CLU_952864_0_0_12"/>
<dbReference type="RefSeq" id="WP_015711604.1">
    <property type="nucleotide sequence ID" value="NC_015577.1"/>
</dbReference>
<organism evidence="1 2">
    <name type="scientific">Leadbettera azotonutricia (strain ATCC BAA-888 / DSM 13862 / ZAS-9)</name>
    <name type="common">Treponema azotonutricium</name>
    <dbReference type="NCBI Taxonomy" id="545695"/>
    <lineage>
        <taxon>Bacteria</taxon>
        <taxon>Pseudomonadati</taxon>
        <taxon>Spirochaetota</taxon>
        <taxon>Spirochaetia</taxon>
        <taxon>Spirochaetales</taxon>
        <taxon>Breznakiellaceae</taxon>
        <taxon>Leadbettera</taxon>
    </lineage>
</organism>
<evidence type="ECO:0000313" key="1">
    <source>
        <dbReference type="EMBL" id="AEF82346.1"/>
    </source>
</evidence>
<gene>
    <name evidence="1" type="ordered locus">TREAZ_0336</name>
</gene>
<evidence type="ECO:0000313" key="2">
    <source>
        <dbReference type="Proteomes" id="UP000009222"/>
    </source>
</evidence>